<dbReference type="AlphaFoldDB" id="A0A7Y4MRV9"/>
<dbReference type="PROSITE" id="PS50885">
    <property type="entry name" value="HAMP"/>
    <property type="match status" value="1"/>
</dbReference>
<name>A0A7Y4MRV9_MYXXA</name>
<dbReference type="GO" id="GO:0016020">
    <property type="term" value="C:membrane"/>
    <property type="evidence" value="ECO:0007669"/>
    <property type="project" value="InterPro"/>
</dbReference>
<dbReference type="GO" id="GO:0007165">
    <property type="term" value="P:signal transduction"/>
    <property type="evidence" value="ECO:0007669"/>
    <property type="project" value="InterPro"/>
</dbReference>
<keyword evidence="1" id="KW-1133">Transmembrane helix</keyword>
<sequence>MRSPLRLRGCPVFRVNLARGRKQTAPGTWGTLVNDMSDGNQKTVRPSHVRRTYILDRPFQLKYILLLAGIGAGGILVFGLLAHRVHVSSTALGLDGGQTLLWLTAVGALGTAVAMGLFGLVFTHRVAGPVHVMSLYVAALAAGRYPRMRPLRRGDELKQFFDRFTEAVTRIREREADEAYALETVLEALRPVATTPEALEALGTLSALHTRKRQAVDTPTGSTFKSVA</sequence>
<evidence type="ECO:0000259" key="2">
    <source>
        <dbReference type="PROSITE" id="PS50885"/>
    </source>
</evidence>
<proteinExistence type="predicted"/>
<reference evidence="3 4" key="1">
    <citation type="submission" date="2020-05" db="EMBL/GenBank/DDBJ databases">
        <authorList>
            <person name="Whitworth D."/>
        </authorList>
    </citation>
    <scope>NUCLEOTIDE SEQUENCE [LARGE SCALE GENOMIC DNA]</scope>
    <source>
        <strain evidence="3 4">AM005</strain>
    </source>
</reference>
<evidence type="ECO:0000256" key="1">
    <source>
        <dbReference type="SAM" id="Phobius"/>
    </source>
</evidence>
<comment type="caution">
    <text evidence="3">The sequence shown here is derived from an EMBL/GenBank/DDBJ whole genome shotgun (WGS) entry which is preliminary data.</text>
</comment>
<keyword evidence="1" id="KW-0472">Membrane</keyword>
<dbReference type="InterPro" id="IPR003660">
    <property type="entry name" value="HAMP_dom"/>
</dbReference>
<dbReference type="Gene3D" id="6.10.340.10">
    <property type="match status" value="1"/>
</dbReference>
<protein>
    <submittedName>
        <fullName evidence="3">Signal protein</fullName>
    </submittedName>
</protein>
<evidence type="ECO:0000313" key="3">
    <source>
        <dbReference type="EMBL" id="NOJ78883.1"/>
    </source>
</evidence>
<gene>
    <name evidence="3" type="ORF">HNV28_11105</name>
</gene>
<organism evidence="3 4">
    <name type="scientific">Myxococcus xanthus</name>
    <dbReference type="NCBI Taxonomy" id="34"/>
    <lineage>
        <taxon>Bacteria</taxon>
        <taxon>Pseudomonadati</taxon>
        <taxon>Myxococcota</taxon>
        <taxon>Myxococcia</taxon>
        <taxon>Myxococcales</taxon>
        <taxon>Cystobacterineae</taxon>
        <taxon>Myxococcaceae</taxon>
        <taxon>Myxococcus</taxon>
    </lineage>
</organism>
<keyword evidence="1" id="KW-0812">Transmembrane</keyword>
<dbReference type="EMBL" id="JABFNT010000028">
    <property type="protein sequence ID" value="NOJ78883.1"/>
    <property type="molecule type" value="Genomic_DNA"/>
</dbReference>
<feature type="transmembrane region" description="Helical" evidence="1">
    <location>
        <begin position="99"/>
        <end position="120"/>
    </location>
</feature>
<feature type="domain" description="HAMP" evidence="2">
    <location>
        <begin position="124"/>
        <end position="176"/>
    </location>
</feature>
<feature type="transmembrane region" description="Helical" evidence="1">
    <location>
        <begin position="63"/>
        <end position="87"/>
    </location>
</feature>
<accession>A0A7Y4MRV9</accession>
<dbReference type="Proteomes" id="UP000533080">
    <property type="component" value="Unassembled WGS sequence"/>
</dbReference>
<evidence type="ECO:0000313" key="4">
    <source>
        <dbReference type="Proteomes" id="UP000533080"/>
    </source>
</evidence>